<dbReference type="InterPro" id="IPR057661">
    <property type="entry name" value="RsdA/BaiN/AoA(So)_Rossmann"/>
</dbReference>
<dbReference type="InterPro" id="IPR055178">
    <property type="entry name" value="RsdA/BaiN/AoA(So)-like_dom"/>
</dbReference>
<dbReference type="EMBL" id="FQUE01000003">
    <property type="protein sequence ID" value="SHF11690.1"/>
    <property type="molecule type" value="Genomic_DNA"/>
</dbReference>
<dbReference type="InterPro" id="IPR022460">
    <property type="entry name" value="Flavoprotein_PP4765"/>
</dbReference>
<keyword evidence="3" id="KW-0274">FAD</keyword>
<proteinExistence type="predicted"/>
<evidence type="ECO:0000256" key="1">
    <source>
        <dbReference type="ARBA" id="ARBA00001974"/>
    </source>
</evidence>
<dbReference type="PANTHER" id="PTHR42887:SF1">
    <property type="entry name" value="BLR3961 PROTEIN"/>
    <property type="match status" value="1"/>
</dbReference>
<dbReference type="Gene3D" id="1.10.8.260">
    <property type="entry name" value="HI0933 insert domain-like"/>
    <property type="match status" value="1"/>
</dbReference>
<dbReference type="STRING" id="366533.SAMN05444339_103330"/>
<evidence type="ECO:0000259" key="5">
    <source>
        <dbReference type="Pfam" id="PF22780"/>
    </source>
</evidence>
<accession>A0A1M4Z130</accession>
<dbReference type="OrthoDB" id="5288829at2"/>
<evidence type="ECO:0000256" key="2">
    <source>
        <dbReference type="ARBA" id="ARBA00022630"/>
    </source>
</evidence>
<dbReference type="NCBIfam" id="TIGR03862">
    <property type="entry name" value="flavo_PP4765"/>
    <property type="match status" value="1"/>
</dbReference>
<reference evidence="7" key="1">
    <citation type="submission" date="2016-11" db="EMBL/GenBank/DDBJ databases">
        <authorList>
            <person name="Varghese N."/>
            <person name="Submissions S."/>
        </authorList>
    </citation>
    <scope>NUCLEOTIDE SEQUENCE [LARGE SCALE GENOMIC DNA]</scope>
    <source>
        <strain evidence="7">DSM 29326</strain>
    </source>
</reference>
<name>A0A1M4Z130_LOKAT</name>
<dbReference type="Gene3D" id="2.40.30.10">
    <property type="entry name" value="Translation factors"/>
    <property type="match status" value="1"/>
</dbReference>
<dbReference type="InterPro" id="IPR004792">
    <property type="entry name" value="BaiN-like"/>
</dbReference>
<keyword evidence="7" id="KW-1185">Reference proteome</keyword>
<dbReference type="RefSeq" id="WP_072856979.1">
    <property type="nucleotide sequence ID" value="NZ_FQUE01000003.1"/>
</dbReference>
<evidence type="ECO:0000259" key="4">
    <source>
        <dbReference type="Pfam" id="PF03486"/>
    </source>
</evidence>
<dbReference type="AlphaFoldDB" id="A0A1M4Z130"/>
<feature type="domain" description="RsdA/BaiN/AoA(So)-like insert" evidence="5">
    <location>
        <begin position="190"/>
        <end position="334"/>
    </location>
</feature>
<comment type="cofactor">
    <cofactor evidence="1">
        <name>FAD</name>
        <dbReference type="ChEBI" id="CHEBI:57692"/>
    </cofactor>
</comment>
<dbReference type="Gene3D" id="3.50.50.60">
    <property type="entry name" value="FAD/NAD(P)-binding domain"/>
    <property type="match status" value="1"/>
</dbReference>
<protein>
    <recommendedName>
        <fullName evidence="8">TIGR03862 family flavoprotein</fullName>
    </recommendedName>
</protein>
<gene>
    <name evidence="6" type="ORF">SAMN05444339_103330</name>
</gene>
<dbReference type="SUPFAM" id="SSF160996">
    <property type="entry name" value="HI0933 insert domain-like"/>
    <property type="match status" value="1"/>
</dbReference>
<dbReference type="SUPFAM" id="SSF51905">
    <property type="entry name" value="FAD/NAD(P)-binding domain"/>
    <property type="match status" value="1"/>
</dbReference>
<dbReference type="Pfam" id="PF03486">
    <property type="entry name" value="HI0933_like"/>
    <property type="match status" value="1"/>
</dbReference>
<dbReference type="Pfam" id="PF22780">
    <property type="entry name" value="HI0933_like_1st"/>
    <property type="match status" value="1"/>
</dbReference>
<dbReference type="Proteomes" id="UP000183987">
    <property type="component" value="Unassembled WGS sequence"/>
</dbReference>
<feature type="domain" description="RsdA/BaiN/AoA(So)-like Rossmann fold-like" evidence="4">
    <location>
        <begin position="9"/>
        <end position="384"/>
    </location>
</feature>
<dbReference type="InterPro" id="IPR023166">
    <property type="entry name" value="BaiN-like_dom_sf"/>
</dbReference>
<evidence type="ECO:0000313" key="7">
    <source>
        <dbReference type="Proteomes" id="UP000183987"/>
    </source>
</evidence>
<keyword evidence="2" id="KW-0285">Flavoprotein</keyword>
<dbReference type="PANTHER" id="PTHR42887">
    <property type="entry name" value="OS12G0638800 PROTEIN"/>
    <property type="match status" value="1"/>
</dbReference>
<evidence type="ECO:0008006" key="8">
    <source>
        <dbReference type="Google" id="ProtNLM"/>
    </source>
</evidence>
<dbReference type="PRINTS" id="PR00419">
    <property type="entry name" value="ADXRDTASE"/>
</dbReference>
<evidence type="ECO:0000313" key="6">
    <source>
        <dbReference type="EMBL" id="SHF11690.1"/>
    </source>
</evidence>
<dbReference type="NCBIfam" id="TIGR00275">
    <property type="entry name" value="aminoacetone oxidase family FAD-binding enzyme"/>
    <property type="match status" value="1"/>
</dbReference>
<sequence>MTAKTPQTALVIGAGPAGLMAAEVLSAAGVRVTVADRMPSVGRKFLMAGKSGLNLTKDEDPAACLAAYGDAAPALRDALADFGPAQVMAWAEGLGQPLFTGSTGRVFPVAMKASPLLRAWLARLASRDVRIATRWTWTGWDGAAATFDTPDGAQAVTADVTILAMGGASWRRLGSDGAWAARLQGTTPFRPANCGFRVAWSDHMAPFFGQPVKATALTAGTSTSRGEWVVTREGIEGGGIYAVSRAMRDGATLWIDLLPDLAAERIGQRAAAKGGKASLSQILKSGLRLPPVKIALFHEMTRRAGIAKTAPLAETLKALPVIHDGPAPLDAAISTAGGLQFKALSGLMLRERAGVFACGEMLDWDAPTGGYLITASLATGRAAALEALSWHP</sequence>
<organism evidence="6 7">
    <name type="scientific">Loktanella atrilutea</name>
    <dbReference type="NCBI Taxonomy" id="366533"/>
    <lineage>
        <taxon>Bacteria</taxon>
        <taxon>Pseudomonadati</taxon>
        <taxon>Pseudomonadota</taxon>
        <taxon>Alphaproteobacteria</taxon>
        <taxon>Rhodobacterales</taxon>
        <taxon>Roseobacteraceae</taxon>
        <taxon>Loktanella</taxon>
    </lineage>
</organism>
<dbReference type="InterPro" id="IPR036188">
    <property type="entry name" value="FAD/NAD-bd_sf"/>
</dbReference>
<evidence type="ECO:0000256" key="3">
    <source>
        <dbReference type="ARBA" id="ARBA00022827"/>
    </source>
</evidence>